<feature type="transmembrane region" description="Helical" evidence="1">
    <location>
        <begin position="88"/>
        <end position="110"/>
    </location>
</feature>
<dbReference type="RefSeq" id="WP_308863056.1">
    <property type="nucleotide sequence ID" value="NZ_JAVHUL010000004.1"/>
</dbReference>
<proteinExistence type="predicted"/>
<accession>A0ABU1A114</accession>
<feature type="transmembrane region" description="Helical" evidence="1">
    <location>
        <begin position="212"/>
        <end position="230"/>
    </location>
</feature>
<reference evidence="2 3" key="1">
    <citation type="submission" date="2023-08" db="EMBL/GenBank/DDBJ databases">
        <title>Mesonia sp. MT50, isolated from deep-sea sediment of the Mariana Trench.</title>
        <authorList>
            <person name="Fu H."/>
        </authorList>
    </citation>
    <scope>NUCLEOTIDE SEQUENCE [LARGE SCALE GENOMIC DNA]</scope>
    <source>
        <strain evidence="2 3">MT50</strain>
    </source>
</reference>
<feature type="transmembrane region" description="Helical" evidence="1">
    <location>
        <begin position="59"/>
        <end position="81"/>
    </location>
</feature>
<feature type="transmembrane region" description="Helical" evidence="1">
    <location>
        <begin position="116"/>
        <end position="134"/>
    </location>
</feature>
<protein>
    <submittedName>
        <fullName evidence="2">EamA/RhaT family transporter</fullName>
    </submittedName>
</protein>
<keyword evidence="1" id="KW-0472">Membrane</keyword>
<dbReference type="SUPFAM" id="SSF103481">
    <property type="entry name" value="Multidrug resistance efflux transporter EmrE"/>
    <property type="match status" value="1"/>
</dbReference>
<feature type="transmembrane region" description="Helical" evidence="1">
    <location>
        <begin position="271"/>
        <end position="288"/>
    </location>
</feature>
<evidence type="ECO:0000256" key="1">
    <source>
        <dbReference type="SAM" id="Phobius"/>
    </source>
</evidence>
<gene>
    <name evidence="2" type="ORF">RBU60_02380</name>
</gene>
<name>A0ABU1A114_9FLAO</name>
<dbReference type="Proteomes" id="UP001230915">
    <property type="component" value="Unassembled WGS sequence"/>
</dbReference>
<dbReference type="InterPro" id="IPR037185">
    <property type="entry name" value="EmrE-like"/>
</dbReference>
<evidence type="ECO:0000313" key="2">
    <source>
        <dbReference type="EMBL" id="MDQ7916406.1"/>
    </source>
</evidence>
<keyword evidence="1" id="KW-1133">Transmembrane helix</keyword>
<feature type="transmembrane region" description="Helical" evidence="1">
    <location>
        <begin position="6"/>
        <end position="21"/>
    </location>
</feature>
<comment type="caution">
    <text evidence="2">The sequence shown here is derived from an EMBL/GenBank/DDBJ whole genome shotgun (WGS) entry which is preliminary data.</text>
</comment>
<dbReference type="EMBL" id="JAVHUL010000004">
    <property type="protein sequence ID" value="MDQ7916406.1"/>
    <property type="molecule type" value="Genomic_DNA"/>
</dbReference>
<organism evidence="2 3">
    <name type="scientific">Mesonia profundi</name>
    <dbReference type="NCBI Taxonomy" id="3070998"/>
    <lineage>
        <taxon>Bacteria</taxon>
        <taxon>Pseudomonadati</taxon>
        <taxon>Bacteroidota</taxon>
        <taxon>Flavobacteriia</taxon>
        <taxon>Flavobacteriales</taxon>
        <taxon>Flavobacteriaceae</taxon>
        <taxon>Mesonia</taxon>
    </lineage>
</organism>
<evidence type="ECO:0000313" key="3">
    <source>
        <dbReference type="Proteomes" id="UP001230915"/>
    </source>
</evidence>
<feature type="transmembrane region" description="Helical" evidence="1">
    <location>
        <begin position="28"/>
        <end position="47"/>
    </location>
</feature>
<keyword evidence="3" id="KW-1185">Reference proteome</keyword>
<feature type="transmembrane region" description="Helical" evidence="1">
    <location>
        <begin position="146"/>
        <end position="167"/>
    </location>
</feature>
<sequence>MIYLLLSILSSSLIYVVFKLLDKFNIRVPYAIVVNYLTAVVAGYLGHSKSFNVETITSASWFWGALVLGVLFITVFNLMALTTKINGLSAVSVASKMSLSIPIVFVIFYYNESASALKIIAIVLALIAVYLASVKDKKGISLQKGSIIFPVLVFFGSGIIETGIKFLEQNYVAKDDVALFSMTLFVFASIIGIVVSLYLLLVKKIKFTYKELLGGIALGIPNYYSVYFFIQALRGDLDSATVFLINNVAIVMLSTLLGIVLFKEKILRKNWIGIALAVVSLILVALTTQ</sequence>
<feature type="transmembrane region" description="Helical" evidence="1">
    <location>
        <begin position="242"/>
        <end position="262"/>
    </location>
</feature>
<keyword evidence="1" id="KW-0812">Transmembrane</keyword>
<dbReference type="Gene3D" id="1.10.3730.20">
    <property type="match status" value="1"/>
</dbReference>
<feature type="transmembrane region" description="Helical" evidence="1">
    <location>
        <begin position="179"/>
        <end position="200"/>
    </location>
</feature>